<name>A0AAV2YVE6_9STRA</name>
<reference evidence="2" key="1">
    <citation type="submission" date="2022-11" db="EMBL/GenBank/DDBJ databases">
        <authorList>
            <person name="Morgan W.R."/>
            <person name="Tartar A."/>
        </authorList>
    </citation>
    <scope>NUCLEOTIDE SEQUENCE</scope>
    <source>
        <strain evidence="2">ARSEF 373</strain>
    </source>
</reference>
<dbReference type="AlphaFoldDB" id="A0AAV2YVE6"/>
<evidence type="ECO:0000313" key="3">
    <source>
        <dbReference type="Proteomes" id="UP001146120"/>
    </source>
</evidence>
<evidence type="ECO:0000259" key="1">
    <source>
        <dbReference type="Pfam" id="PF13456"/>
    </source>
</evidence>
<keyword evidence="3" id="KW-1185">Reference proteome</keyword>
<dbReference type="GO" id="GO:0003676">
    <property type="term" value="F:nucleic acid binding"/>
    <property type="evidence" value="ECO:0007669"/>
    <property type="project" value="InterPro"/>
</dbReference>
<protein>
    <recommendedName>
        <fullName evidence="1">RNase H type-1 domain-containing protein</fullName>
    </recommendedName>
</protein>
<dbReference type="Proteomes" id="UP001146120">
    <property type="component" value="Unassembled WGS sequence"/>
</dbReference>
<dbReference type="InterPro" id="IPR002156">
    <property type="entry name" value="RNaseH_domain"/>
</dbReference>
<dbReference type="InterPro" id="IPR036397">
    <property type="entry name" value="RNaseH_sf"/>
</dbReference>
<sequence length="89" mass="10269">MALGMGLAHITEHGIRQVHVVGDSAMIVRQMHTHRAPKVEYLRPHHLQARRLANKVNIRSWRHHRRSHNKMADAAANVHECAYITLDSR</sequence>
<dbReference type="InterPro" id="IPR012337">
    <property type="entry name" value="RNaseH-like_sf"/>
</dbReference>
<feature type="domain" description="RNase H type-1" evidence="1">
    <location>
        <begin position="2"/>
        <end position="77"/>
    </location>
</feature>
<dbReference type="EMBL" id="DAKRPA010000144">
    <property type="protein sequence ID" value="DAZ97182.1"/>
    <property type="molecule type" value="Genomic_DNA"/>
</dbReference>
<dbReference type="GO" id="GO:0004523">
    <property type="term" value="F:RNA-DNA hybrid ribonuclease activity"/>
    <property type="evidence" value="ECO:0007669"/>
    <property type="project" value="InterPro"/>
</dbReference>
<organism evidence="2 3">
    <name type="scientific">Lagenidium giganteum</name>
    <dbReference type="NCBI Taxonomy" id="4803"/>
    <lineage>
        <taxon>Eukaryota</taxon>
        <taxon>Sar</taxon>
        <taxon>Stramenopiles</taxon>
        <taxon>Oomycota</taxon>
        <taxon>Peronosporomycetes</taxon>
        <taxon>Pythiales</taxon>
        <taxon>Pythiaceae</taxon>
    </lineage>
</organism>
<gene>
    <name evidence="2" type="ORF">N0F65_004032</name>
</gene>
<dbReference type="Gene3D" id="3.30.420.10">
    <property type="entry name" value="Ribonuclease H-like superfamily/Ribonuclease H"/>
    <property type="match status" value="1"/>
</dbReference>
<accession>A0AAV2YVE6</accession>
<reference evidence="2" key="2">
    <citation type="journal article" date="2023" name="Microbiol Resour">
        <title>Decontamination and Annotation of the Draft Genome Sequence of the Oomycete Lagenidium giganteum ARSEF 373.</title>
        <authorList>
            <person name="Morgan W.R."/>
            <person name="Tartar A."/>
        </authorList>
    </citation>
    <scope>NUCLEOTIDE SEQUENCE</scope>
    <source>
        <strain evidence="2">ARSEF 373</strain>
    </source>
</reference>
<dbReference type="SUPFAM" id="SSF53098">
    <property type="entry name" value="Ribonuclease H-like"/>
    <property type="match status" value="1"/>
</dbReference>
<proteinExistence type="predicted"/>
<evidence type="ECO:0000313" key="2">
    <source>
        <dbReference type="EMBL" id="DAZ97182.1"/>
    </source>
</evidence>
<dbReference type="Pfam" id="PF13456">
    <property type="entry name" value="RVT_3"/>
    <property type="match status" value="1"/>
</dbReference>
<comment type="caution">
    <text evidence="2">The sequence shown here is derived from an EMBL/GenBank/DDBJ whole genome shotgun (WGS) entry which is preliminary data.</text>
</comment>